<dbReference type="InterPro" id="IPR027417">
    <property type="entry name" value="P-loop_NTPase"/>
</dbReference>
<reference evidence="2" key="3">
    <citation type="submission" date="2023-01" db="EMBL/GenBank/DDBJ databases">
        <authorList>
            <person name="Sun Q."/>
            <person name="Evtushenko L."/>
        </authorList>
    </citation>
    <scope>NUCLEOTIDE SEQUENCE</scope>
    <source>
        <strain evidence="2">VKM B-1606</strain>
    </source>
</reference>
<keyword evidence="4" id="KW-1185">Reference proteome</keyword>
<keyword evidence="2" id="KW-0067">ATP-binding</keyword>
<evidence type="ECO:0000259" key="1">
    <source>
        <dbReference type="PROSITE" id="PS50893"/>
    </source>
</evidence>
<dbReference type="Gene3D" id="3.40.50.300">
    <property type="entry name" value="P-loop containing nucleotide triphosphate hydrolases"/>
    <property type="match status" value="1"/>
</dbReference>
<reference evidence="3 4" key="2">
    <citation type="submission" date="2021-01" db="EMBL/GenBank/DDBJ databases">
        <title>Genomic Encyclopedia of Type Strains, Phase IV (KMG-IV): sequencing the most valuable type-strain genomes for metagenomic binning, comparative biology and taxonomic classification.</title>
        <authorList>
            <person name="Goeker M."/>
        </authorList>
    </citation>
    <scope>NUCLEOTIDE SEQUENCE [LARGE SCALE GENOMIC DNA]</scope>
    <source>
        <strain evidence="3 4">DSM 6130</strain>
    </source>
</reference>
<dbReference type="InterPro" id="IPR003439">
    <property type="entry name" value="ABC_transporter-like_ATP-bd"/>
</dbReference>
<dbReference type="AlphaFoldDB" id="A0A9W6IW40"/>
<keyword evidence="2" id="KW-0547">Nucleotide-binding</keyword>
<dbReference type="PANTHER" id="PTHR46743">
    <property type="entry name" value="TEICHOIC ACIDS EXPORT ATP-BINDING PROTEIN TAGH"/>
    <property type="match status" value="1"/>
</dbReference>
<dbReference type="Proteomes" id="UP000758856">
    <property type="component" value="Unassembled WGS sequence"/>
</dbReference>
<organism evidence="2 5">
    <name type="scientific">Methylopila capsulata</name>
    <dbReference type="NCBI Taxonomy" id="61654"/>
    <lineage>
        <taxon>Bacteria</taxon>
        <taxon>Pseudomonadati</taxon>
        <taxon>Pseudomonadota</taxon>
        <taxon>Alphaproteobacteria</taxon>
        <taxon>Hyphomicrobiales</taxon>
        <taxon>Methylopilaceae</taxon>
        <taxon>Methylopila</taxon>
    </lineage>
</organism>
<proteinExistence type="predicted"/>
<name>A0A9W6IW40_9HYPH</name>
<reference evidence="2" key="1">
    <citation type="journal article" date="2014" name="Int. J. Syst. Evol. Microbiol.">
        <title>Complete genome sequence of Corynebacterium casei LMG S-19264T (=DSM 44701T), isolated from a smear-ripened cheese.</title>
        <authorList>
            <consortium name="US DOE Joint Genome Institute (JGI-PGF)"/>
            <person name="Walter F."/>
            <person name="Albersmeier A."/>
            <person name="Kalinowski J."/>
            <person name="Ruckert C."/>
        </authorList>
    </citation>
    <scope>NUCLEOTIDE SEQUENCE</scope>
    <source>
        <strain evidence="2">VKM B-1606</strain>
    </source>
</reference>
<comment type="caution">
    <text evidence="2">The sequence shown here is derived from an EMBL/GenBank/DDBJ whole genome shotgun (WGS) entry which is preliminary data.</text>
</comment>
<accession>A0A9W6IW40</accession>
<sequence length="259" mass="28469">MIARLLRGGGAFAALRDDPAGFTEIGGGHKDTIRLRGVTKVLGAGRKQTLVFDRADAEFRRGVSIGVLGGASSGKTTLVNLLNGNQSPTEGRVDCGMTVSWPLASRTIFSKRFSIRQNVRFVSAIYNAWPPDMLDAVTDLGKIKRQDLDVELDQLPDELNTRATISLCLALSFDCYVVDERVALGNKPFRDLVQEKLLEMKGDRSLIVVTRTAQTIREMCDECYVIINRKLQKFDSKGEAILAFRGATDGQDLSDPLTE</sequence>
<protein>
    <submittedName>
        <fullName evidence="3">Capsular polysaccharide transport system ATP-binding protein</fullName>
    </submittedName>
    <submittedName>
        <fullName evidence="2">Sugar ABC transporter ATP-binding protein</fullName>
    </submittedName>
</protein>
<dbReference type="RefSeq" id="WP_204951556.1">
    <property type="nucleotide sequence ID" value="NZ_BSFF01000010.1"/>
</dbReference>
<evidence type="ECO:0000313" key="4">
    <source>
        <dbReference type="Proteomes" id="UP000758856"/>
    </source>
</evidence>
<dbReference type="EMBL" id="JAFBCY010000004">
    <property type="protein sequence ID" value="MBM7853096.1"/>
    <property type="molecule type" value="Genomic_DNA"/>
</dbReference>
<feature type="domain" description="ABC transporter" evidence="1">
    <location>
        <begin position="33"/>
        <end position="253"/>
    </location>
</feature>
<dbReference type="EMBL" id="BSFF01000010">
    <property type="protein sequence ID" value="GLK57692.1"/>
    <property type="molecule type" value="Genomic_DNA"/>
</dbReference>
<dbReference type="GO" id="GO:0005524">
    <property type="term" value="F:ATP binding"/>
    <property type="evidence" value="ECO:0007669"/>
    <property type="project" value="UniProtKB-KW"/>
</dbReference>
<dbReference type="SUPFAM" id="SSF52540">
    <property type="entry name" value="P-loop containing nucleoside triphosphate hydrolases"/>
    <property type="match status" value="1"/>
</dbReference>
<evidence type="ECO:0000313" key="3">
    <source>
        <dbReference type="EMBL" id="MBM7853096.1"/>
    </source>
</evidence>
<dbReference type="Proteomes" id="UP001143400">
    <property type="component" value="Unassembled WGS sequence"/>
</dbReference>
<dbReference type="PANTHER" id="PTHR46743:SF2">
    <property type="entry name" value="TEICHOIC ACIDS EXPORT ATP-BINDING PROTEIN TAGH"/>
    <property type="match status" value="1"/>
</dbReference>
<evidence type="ECO:0000313" key="5">
    <source>
        <dbReference type="Proteomes" id="UP001143400"/>
    </source>
</evidence>
<dbReference type="PROSITE" id="PS50893">
    <property type="entry name" value="ABC_TRANSPORTER_2"/>
    <property type="match status" value="1"/>
</dbReference>
<dbReference type="Pfam" id="PF00005">
    <property type="entry name" value="ABC_tran"/>
    <property type="match status" value="1"/>
</dbReference>
<evidence type="ECO:0000313" key="2">
    <source>
        <dbReference type="EMBL" id="GLK57692.1"/>
    </source>
</evidence>
<dbReference type="GO" id="GO:0016887">
    <property type="term" value="F:ATP hydrolysis activity"/>
    <property type="evidence" value="ECO:0007669"/>
    <property type="project" value="InterPro"/>
</dbReference>
<gene>
    <name evidence="2" type="ORF">GCM10008170_37120</name>
    <name evidence="3" type="ORF">JOD31_003347</name>
</gene>
<dbReference type="InterPro" id="IPR050683">
    <property type="entry name" value="Bact_Polysacc_Export_ATP-bd"/>
</dbReference>